<comment type="caution">
    <text evidence="2">The sequence shown here is derived from an EMBL/GenBank/DDBJ whole genome shotgun (WGS) entry which is preliminary data.</text>
</comment>
<keyword evidence="3" id="KW-1185">Reference proteome</keyword>
<dbReference type="EMBL" id="CALNXI010000528">
    <property type="protein sequence ID" value="CAH3028682.1"/>
    <property type="molecule type" value="Genomic_DNA"/>
</dbReference>
<accession>A0ABN8MG71</accession>
<proteinExistence type="predicted"/>
<reference evidence="2 3" key="1">
    <citation type="submission" date="2022-05" db="EMBL/GenBank/DDBJ databases">
        <authorList>
            <consortium name="Genoscope - CEA"/>
            <person name="William W."/>
        </authorList>
    </citation>
    <scope>NUCLEOTIDE SEQUENCE [LARGE SCALE GENOMIC DNA]</scope>
</reference>
<sequence length="214" mass="24336">MAKHSRCVCEIKNKDELCCARAIVTMREYTKRQAGEHNTFENIKKDRGKNSQQLKEAKRLHEEAGVGEGPCGLEEIQKFQDCLGPQAFRIIVVDAVRGKVIFKGKAFLEADKTIAVVKSEYVDEENVEKAHYDGLYSIPRFMNRSYFCHRCCKGYNTEDSAHHNCQAKNCPACKKSSSKSEQGCPDFSLWSKPDRNCKVCRREFYGAVFYGPLG</sequence>
<evidence type="ECO:0000313" key="3">
    <source>
        <dbReference type="Proteomes" id="UP001159427"/>
    </source>
</evidence>
<organism evidence="2 3">
    <name type="scientific">Porites evermanni</name>
    <dbReference type="NCBI Taxonomy" id="104178"/>
    <lineage>
        <taxon>Eukaryota</taxon>
        <taxon>Metazoa</taxon>
        <taxon>Cnidaria</taxon>
        <taxon>Anthozoa</taxon>
        <taxon>Hexacorallia</taxon>
        <taxon>Scleractinia</taxon>
        <taxon>Fungiina</taxon>
        <taxon>Poritidae</taxon>
        <taxon>Porites</taxon>
    </lineage>
</organism>
<evidence type="ECO:0000256" key="1">
    <source>
        <dbReference type="SAM" id="MobiDB-lite"/>
    </source>
</evidence>
<dbReference type="Proteomes" id="UP001159427">
    <property type="component" value="Unassembled WGS sequence"/>
</dbReference>
<feature type="region of interest" description="Disordered" evidence="1">
    <location>
        <begin position="40"/>
        <end position="59"/>
    </location>
</feature>
<name>A0ABN8MG71_9CNID</name>
<protein>
    <submittedName>
        <fullName evidence="2">Uncharacterized protein</fullName>
    </submittedName>
</protein>
<evidence type="ECO:0000313" key="2">
    <source>
        <dbReference type="EMBL" id="CAH3028682.1"/>
    </source>
</evidence>
<gene>
    <name evidence="2" type="ORF">PEVE_00034654</name>
</gene>